<dbReference type="InterPro" id="IPR016186">
    <property type="entry name" value="C-type_lectin-like/link_sf"/>
</dbReference>
<name>A0A3R7QD48_PENVA</name>
<keyword evidence="1" id="KW-1015">Disulfide bond</keyword>
<feature type="domain" description="C-type lectin" evidence="2">
    <location>
        <begin position="156"/>
        <end position="233"/>
    </location>
</feature>
<keyword evidence="4" id="KW-1185">Reference proteome</keyword>
<dbReference type="SMART" id="SM00034">
    <property type="entry name" value="CLECT"/>
    <property type="match status" value="2"/>
</dbReference>
<evidence type="ECO:0000313" key="4">
    <source>
        <dbReference type="Proteomes" id="UP000283509"/>
    </source>
</evidence>
<feature type="domain" description="C-type lectin" evidence="2">
    <location>
        <begin position="228"/>
        <end position="348"/>
    </location>
</feature>
<dbReference type="SUPFAM" id="SSF56436">
    <property type="entry name" value="C-type lectin-like"/>
    <property type="match status" value="2"/>
</dbReference>
<reference evidence="3 4" key="2">
    <citation type="submission" date="2019-01" db="EMBL/GenBank/DDBJ databases">
        <title>The decoding of complex shrimp genome reveals the adaptation for benthos swimmer, frequently molting mechanism and breeding impact on genome.</title>
        <authorList>
            <person name="Sun Y."/>
            <person name="Gao Y."/>
            <person name="Yu Y."/>
        </authorList>
    </citation>
    <scope>NUCLEOTIDE SEQUENCE [LARGE SCALE GENOMIC DNA]</scope>
    <source>
        <tissue evidence="3">Muscle</tissue>
    </source>
</reference>
<dbReference type="PANTHER" id="PTHR22803">
    <property type="entry name" value="MANNOSE, PHOSPHOLIPASE, LECTIN RECEPTOR RELATED"/>
    <property type="match status" value="1"/>
</dbReference>
<evidence type="ECO:0000259" key="2">
    <source>
        <dbReference type="PROSITE" id="PS50041"/>
    </source>
</evidence>
<evidence type="ECO:0000256" key="1">
    <source>
        <dbReference type="ARBA" id="ARBA00023157"/>
    </source>
</evidence>
<dbReference type="CDD" id="cd00037">
    <property type="entry name" value="CLECT"/>
    <property type="match status" value="1"/>
</dbReference>
<dbReference type="InterPro" id="IPR050111">
    <property type="entry name" value="C-type_lectin/snaclec_domain"/>
</dbReference>
<gene>
    <name evidence="3" type="ORF">C7M84_018314</name>
</gene>
<dbReference type="Proteomes" id="UP000283509">
    <property type="component" value="Unassembled WGS sequence"/>
</dbReference>
<dbReference type="OrthoDB" id="6345555at2759"/>
<accession>A0A3R7QD48</accession>
<dbReference type="PROSITE" id="PS50041">
    <property type="entry name" value="C_TYPE_LECTIN_2"/>
    <property type="match status" value="2"/>
</dbReference>
<comment type="caution">
    <text evidence="3">The sequence shown here is derived from an EMBL/GenBank/DDBJ whole genome shotgun (WGS) entry which is preliminary data.</text>
</comment>
<dbReference type="InterPro" id="IPR001304">
    <property type="entry name" value="C-type_lectin-like"/>
</dbReference>
<dbReference type="AlphaFoldDB" id="A0A3R7QD48"/>
<dbReference type="Gene3D" id="3.10.100.10">
    <property type="entry name" value="Mannose-Binding Protein A, subunit A"/>
    <property type="match status" value="2"/>
</dbReference>
<dbReference type="InterPro" id="IPR016187">
    <property type="entry name" value="CTDL_fold"/>
</dbReference>
<organism evidence="3 4">
    <name type="scientific">Penaeus vannamei</name>
    <name type="common">Whiteleg shrimp</name>
    <name type="synonym">Litopenaeus vannamei</name>
    <dbReference type="NCBI Taxonomy" id="6689"/>
    <lineage>
        <taxon>Eukaryota</taxon>
        <taxon>Metazoa</taxon>
        <taxon>Ecdysozoa</taxon>
        <taxon>Arthropoda</taxon>
        <taxon>Crustacea</taxon>
        <taxon>Multicrustacea</taxon>
        <taxon>Malacostraca</taxon>
        <taxon>Eumalacostraca</taxon>
        <taxon>Eucarida</taxon>
        <taxon>Decapoda</taxon>
        <taxon>Dendrobranchiata</taxon>
        <taxon>Penaeoidea</taxon>
        <taxon>Penaeidae</taxon>
        <taxon>Penaeus</taxon>
    </lineage>
</organism>
<evidence type="ECO:0000313" key="3">
    <source>
        <dbReference type="EMBL" id="ROT63780.1"/>
    </source>
</evidence>
<dbReference type="EMBL" id="QCYY01003380">
    <property type="protein sequence ID" value="ROT63780.1"/>
    <property type="molecule type" value="Genomic_DNA"/>
</dbReference>
<proteinExistence type="predicted"/>
<sequence>MTLEAAAHQTSSSDILALDILHHLALCRGLPSNRAEEFVCPEGGWTLVETSCFLVTNTSGNWHEGQSFCEGFEASLATVSSDVQQEALTGLFPYRPLSPSSPSSLLPSSLFPILPPALSSFFSPPSHSPLSCPLPFLPSSLPKGKGPHRPFALRFSFFAPLLTGMLTGDTWIGLSDLQGEHEYSWDDGSSVQYLRWAKGEPSNSGSLWIFGDSEDCVEMRQQVGYLWNDAHCEDTKLETTASWTEAKDSCIGLGGVLASITSEDEQAFVSGLLTRSAWIGLSDRNTENEFKWEDECQFNYTSWQEGEPNNHLAFLTFGVGEDCVEMKKEYGYLWNDEGCSSNKAFVCERPAE</sequence>
<keyword evidence="3" id="KW-0675">Receptor</keyword>
<reference evidence="3 4" key="1">
    <citation type="submission" date="2018-04" db="EMBL/GenBank/DDBJ databases">
        <authorList>
            <person name="Zhang X."/>
            <person name="Yuan J."/>
            <person name="Li F."/>
            <person name="Xiang J."/>
        </authorList>
    </citation>
    <scope>NUCLEOTIDE SEQUENCE [LARGE SCALE GENOMIC DNA]</scope>
    <source>
        <tissue evidence="3">Muscle</tissue>
    </source>
</reference>
<dbReference type="PROSITE" id="PS00615">
    <property type="entry name" value="C_TYPE_LECTIN_1"/>
    <property type="match status" value="1"/>
</dbReference>
<protein>
    <submittedName>
        <fullName evidence="3">Mannose receptor</fullName>
    </submittedName>
</protein>
<dbReference type="InterPro" id="IPR018378">
    <property type="entry name" value="C-type_lectin_CS"/>
</dbReference>
<dbReference type="Pfam" id="PF00059">
    <property type="entry name" value="Lectin_C"/>
    <property type="match status" value="2"/>
</dbReference>